<reference evidence="2 3" key="1">
    <citation type="submission" date="2019-03" db="EMBL/GenBank/DDBJ databases">
        <title>First draft genome of Liparis tanakae, snailfish: a comprehensive survey of snailfish specific genes.</title>
        <authorList>
            <person name="Kim W."/>
            <person name="Song I."/>
            <person name="Jeong J.-H."/>
            <person name="Kim D."/>
            <person name="Kim S."/>
            <person name="Ryu S."/>
            <person name="Song J.Y."/>
            <person name="Lee S.K."/>
        </authorList>
    </citation>
    <scope>NUCLEOTIDE SEQUENCE [LARGE SCALE GENOMIC DNA]</scope>
    <source>
        <tissue evidence="2">Muscle</tissue>
    </source>
</reference>
<feature type="compositionally biased region" description="Basic and acidic residues" evidence="1">
    <location>
        <begin position="93"/>
        <end position="116"/>
    </location>
</feature>
<accession>A0A4Z2HEY3</accession>
<evidence type="ECO:0000313" key="3">
    <source>
        <dbReference type="Proteomes" id="UP000314294"/>
    </source>
</evidence>
<dbReference type="AlphaFoldDB" id="A0A4Z2HEY3"/>
<feature type="compositionally biased region" description="Basic and acidic residues" evidence="1">
    <location>
        <begin position="56"/>
        <end position="66"/>
    </location>
</feature>
<sequence length="122" mass="13629">MHVGRPAADGERRADPGERDRRGPAEEERGADGQRKASWQMGDRRKERQTGAAGESDARLPSEKAAARPQHHSLRGGHGRSKVPVTAIKARQPRPDMKSSCFFEKEGMKEEEEKPPNRAFFV</sequence>
<dbReference type="EMBL" id="SRLO01000258">
    <property type="protein sequence ID" value="TNN64110.1"/>
    <property type="molecule type" value="Genomic_DNA"/>
</dbReference>
<feature type="compositionally biased region" description="Basic residues" evidence="1">
    <location>
        <begin position="69"/>
        <end position="81"/>
    </location>
</feature>
<comment type="caution">
    <text evidence="2">The sequence shown here is derived from an EMBL/GenBank/DDBJ whole genome shotgun (WGS) entry which is preliminary data.</text>
</comment>
<dbReference type="Proteomes" id="UP000314294">
    <property type="component" value="Unassembled WGS sequence"/>
</dbReference>
<gene>
    <name evidence="2" type="ORF">EYF80_025608</name>
</gene>
<evidence type="ECO:0000313" key="2">
    <source>
        <dbReference type="EMBL" id="TNN64110.1"/>
    </source>
</evidence>
<feature type="region of interest" description="Disordered" evidence="1">
    <location>
        <begin position="1"/>
        <end position="122"/>
    </location>
</feature>
<evidence type="ECO:0000256" key="1">
    <source>
        <dbReference type="SAM" id="MobiDB-lite"/>
    </source>
</evidence>
<name>A0A4Z2HEY3_9TELE</name>
<feature type="compositionally biased region" description="Basic and acidic residues" evidence="1">
    <location>
        <begin position="8"/>
        <end position="35"/>
    </location>
</feature>
<keyword evidence="3" id="KW-1185">Reference proteome</keyword>
<protein>
    <submittedName>
        <fullName evidence="2">Uncharacterized protein</fullName>
    </submittedName>
</protein>
<organism evidence="2 3">
    <name type="scientific">Liparis tanakae</name>
    <name type="common">Tanaka's snailfish</name>
    <dbReference type="NCBI Taxonomy" id="230148"/>
    <lineage>
        <taxon>Eukaryota</taxon>
        <taxon>Metazoa</taxon>
        <taxon>Chordata</taxon>
        <taxon>Craniata</taxon>
        <taxon>Vertebrata</taxon>
        <taxon>Euteleostomi</taxon>
        <taxon>Actinopterygii</taxon>
        <taxon>Neopterygii</taxon>
        <taxon>Teleostei</taxon>
        <taxon>Neoteleostei</taxon>
        <taxon>Acanthomorphata</taxon>
        <taxon>Eupercaria</taxon>
        <taxon>Perciformes</taxon>
        <taxon>Cottioidei</taxon>
        <taxon>Cottales</taxon>
        <taxon>Liparidae</taxon>
        <taxon>Liparis</taxon>
    </lineage>
</organism>
<proteinExistence type="predicted"/>